<keyword evidence="14" id="KW-1185">Reference proteome</keyword>
<keyword evidence="7 12" id="KW-0472">Membrane</keyword>
<name>A0ABR3WD69_9PEZI</name>
<evidence type="ECO:0000256" key="11">
    <source>
        <dbReference type="SAM" id="MobiDB-lite"/>
    </source>
</evidence>
<evidence type="ECO:0000256" key="5">
    <source>
        <dbReference type="ARBA" id="ARBA00022989"/>
    </source>
</evidence>
<keyword evidence="6" id="KW-0443">Lipid metabolism</keyword>
<evidence type="ECO:0008006" key="15">
    <source>
        <dbReference type="Google" id="ProtNLM"/>
    </source>
</evidence>
<comment type="similarity">
    <text evidence="10">Belongs to the CDP-alcohol phosphatidyltransferase class-I family.</text>
</comment>
<evidence type="ECO:0000256" key="4">
    <source>
        <dbReference type="ARBA" id="ARBA00022692"/>
    </source>
</evidence>
<dbReference type="PROSITE" id="PS00379">
    <property type="entry name" value="CDP_ALCOHOL_P_TRANSF"/>
    <property type="match status" value="1"/>
</dbReference>
<protein>
    <recommendedName>
        <fullName evidence="15">Phosphatidyl synthase</fullName>
    </recommendedName>
</protein>
<proteinExistence type="inferred from homology"/>
<evidence type="ECO:0000313" key="13">
    <source>
        <dbReference type="EMBL" id="KAL1858969.1"/>
    </source>
</evidence>
<evidence type="ECO:0000256" key="2">
    <source>
        <dbReference type="ARBA" id="ARBA00022516"/>
    </source>
</evidence>
<dbReference type="InterPro" id="IPR048254">
    <property type="entry name" value="CDP_ALCOHOL_P_TRANSF_CS"/>
</dbReference>
<keyword evidence="8" id="KW-0594">Phospholipid biosynthesis</keyword>
<keyword evidence="4 12" id="KW-0812">Transmembrane</keyword>
<comment type="subcellular location">
    <subcellularLocation>
        <location evidence="1">Membrane</location>
        <topology evidence="1">Multi-pass membrane protein</topology>
    </subcellularLocation>
</comment>
<dbReference type="PANTHER" id="PTHR14269:SF60">
    <property type="entry name" value="CARDIOLIPIN SYNTHASE (CMP-FORMING)"/>
    <property type="match status" value="1"/>
</dbReference>
<dbReference type="Proteomes" id="UP001583177">
    <property type="component" value="Unassembled WGS sequence"/>
</dbReference>
<keyword evidence="3 10" id="KW-0808">Transferase</keyword>
<gene>
    <name evidence="13" type="ORF">Daus18300_009727</name>
</gene>
<comment type="caution">
    <text evidence="13">The sequence shown here is derived from an EMBL/GenBank/DDBJ whole genome shotgun (WGS) entry which is preliminary data.</text>
</comment>
<dbReference type="Gene3D" id="1.20.120.1760">
    <property type="match status" value="1"/>
</dbReference>
<dbReference type="Pfam" id="PF01066">
    <property type="entry name" value="CDP-OH_P_transf"/>
    <property type="match status" value="1"/>
</dbReference>
<keyword evidence="2" id="KW-0444">Lipid biosynthesis</keyword>
<evidence type="ECO:0000256" key="8">
    <source>
        <dbReference type="ARBA" id="ARBA00023209"/>
    </source>
</evidence>
<accession>A0ABR3WD69</accession>
<reference evidence="13 14" key="1">
    <citation type="journal article" date="2024" name="IMA Fungus">
        <title>IMA Genome - F19 : A genome assembly and annotation guide to empower mycologists, including annotated draft genome sequences of Ceratocystis pirilliformis, Diaporthe australafricana, Fusarium ophioides, Paecilomyces lecythidis, and Sporothrix stenoceras.</title>
        <authorList>
            <person name="Aylward J."/>
            <person name="Wilson A.M."/>
            <person name="Visagie C.M."/>
            <person name="Spraker J."/>
            <person name="Barnes I."/>
            <person name="Buitendag C."/>
            <person name="Ceriani C."/>
            <person name="Del Mar Angel L."/>
            <person name="du Plessis D."/>
            <person name="Fuchs T."/>
            <person name="Gasser K."/>
            <person name="Kramer D."/>
            <person name="Li W."/>
            <person name="Munsamy K."/>
            <person name="Piso A."/>
            <person name="Price J.L."/>
            <person name="Sonnekus B."/>
            <person name="Thomas C."/>
            <person name="van der Nest A."/>
            <person name="van Dijk A."/>
            <person name="van Heerden A."/>
            <person name="van Vuuren N."/>
            <person name="Yilmaz N."/>
            <person name="Duong T.A."/>
            <person name="van der Merwe N.A."/>
            <person name="Wingfield M.J."/>
            <person name="Wingfield B.D."/>
        </authorList>
    </citation>
    <scope>NUCLEOTIDE SEQUENCE [LARGE SCALE GENOMIC DNA]</scope>
    <source>
        <strain evidence="13 14">CMW 18300</strain>
    </source>
</reference>
<evidence type="ECO:0000256" key="12">
    <source>
        <dbReference type="SAM" id="Phobius"/>
    </source>
</evidence>
<evidence type="ECO:0000256" key="1">
    <source>
        <dbReference type="ARBA" id="ARBA00004141"/>
    </source>
</evidence>
<evidence type="ECO:0000313" key="14">
    <source>
        <dbReference type="Proteomes" id="UP001583177"/>
    </source>
</evidence>
<evidence type="ECO:0000256" key="9">
    <source>
        <dbReference type="ARBA" id="ARBA00023264"/>
    </source>
</evidence>
<feature type="region of interest" description="Disordered" evidence="11">
    <location>
        <begin position="80"/>
        <end position="100"/>
    </location>
</feature>
<keyword evidence="9" id="KW-1208">Phospholipid metabolism</keyword>
<dbReference type="EMBL" id="JAWRVE010000101">
    <property type="protein sequence ID" value="KAL1858969.1"/>
    <property type="molecule type" value="Genomic_DNA"/>
</dbReference>
<evidence type="ECO:0000256" key="3">
    <source>
        <dbReference type="ARBA" id="ARBA00022679"/>
    </source>
</evidence>
<dbReference type="InterPro" id="IPR000462">
    <property type="entry name" value="CDP-OH_P_trans"/>
</dbReference>
<dbReference type="InterPro" id="IPR043130">
    <property type="entry name" value="CDP-OH_PTrfase_TM_dom"/>
</dbReference>
<evidence type="ECO:0000256" key="6">
    <source>
        <dbReference type="ARBA" id="ARBA00023098"/>
    </source>
</evidence>
<organism evidence="13 14">
    <name type="scientific">Diaporthe australafricana</name>
    <dbReference type="NCBI Taxonomy" id="127596"/>
    <lineage>
        <taxon>Eukaryota</taxon>
        <taxon>Fungi</taxon>
        <taxon>Dikarya</taxon>
        <taxon>Ascomycota</taxon>
        <taxon>Pezizomycotina</taxon>
        <taxon>Sordariomycetes</taxon>
        <taxon>Sordariomycetidae</taxon>
        <taxon>Diaporthales</taxon>
        <taxon>Diaporthaceae</taxon>
        <taxon>Diaporthe</taxon>
    </lineage>
</organism>
<dbReference type="PANTHER" id="PTHR14269">
    <property type="entry name" value="CDP-DIACYLGLYCEROL--GLYCEROL-3-PHOSPHATE 3-PHOSPHATIDYLTRANSFERASE-RELATED"/>
    <property type="match status" value="1"/>
</dbReference>
<evidence type="ECO:0000256" key="10">
    <source>
        <dbReference type="RuleBase" id="RU003750"/>
    </source>
</evidence>
<evidence type="ECO:0000256" key="7">
    <source>
        <dbReference type="ARBA" id="ARBA00023136"/>
    </source>
</evidence>
<feature type="transmembrane region" description="Helical" evidence="12">
    <location>
        <begin position="259"/>
        <end position="278"/>
    </location>
</feature>
<dbReference type="InterPro" id="IPR050324">
    <property type="entry name" value="CDP-alcohol_PTase-I"/>
</dbReference>
<sequence>MSLRITCQSALLAGQGLQPSALCLRLPSTSPWHALATASGPAAAFRSSTKYSPTRAVSDASLSSTPLGITQLRAFVSVTQPRRKGEEREPGLPSSPASQPGKIASVLKKALPVAAHENIYTIPNLLTASRLVLAPVIGYCILHDHHAWTLGLFAYAGITDLLDGWIARNWNQGTVVGTIIDPMADKTLMTVLTVALAMKGGLPVWLAVIILGRDVGLAISAIYFRWISLPPPKTFTRYWDFSLPSAEVHPTTISKYNTFLQLALMGLTTMAPLVPVVGGTPLTVMQYVVATTTVWSGASYVYSKDAVKILSHDEIKERQKGDQRP</sequence>
<keyword evidence="5 12" id="KW-1133">Transmembrane helix</keyword>